<dbReference type="EMBL" id="CP046051">
    <property type="protein sequence ID" value="QKN23150.1"/>
    <property type="molecule type" value="Genomic_DNA"/>
</dbReference>
<dbReference type="RefSeq" id="WP_174192644.1">
    <property type="nucleotide sequence ID" value="NZ_CP046051.1"/>
</dbReference>
<evidence type="ECO:0000313" key="1">
    <source>
        <dbReference type="EMBL" id="QKN23150.1"/>
    </source>
</evidence>
<accession>A0A859DN33</accession>
<organism evidence="1 2">
    <name type="scientific">Caproicibacterium lactatifermentans</name>
    <dbReference type="NCBI Taxonomy" id="2666138"/>
    <lineage>
        <taxon>Bacteria</taxon>
        <taxon>Bacillati</taxon>
        <taxon>Bacillota</taxon>
        <taxon>Clostridia</taxon>
        <taxon>Eubacteriales</taxon>
        <taxon>Oscillospiraceae</taxon>
        <taxon>Caproicibacterium</taxon>
    </lineage>
</organism>
<dbReference type="KEGG" id="clf:GJQ69_00785"/>
<dbReference type="Pfam" id="PF04860">
    <property type="entry name" value="Phage_portal"/>
    <property type="match status" value="1"/>
</dbReference>
<evidence type="ECO:0000313" key="2">
    <source>
        <dbReference type="Proteomes" id="UP000501316"/>
    </source>
</evidence>
<reference evidence="1 2" key="1">
    <citation type="submission" date="2019-11" db="EMBL/GenBank/DDBJ databases">
        <authorList>
            <person name="Ren C."/>
            <person name="Wang H."/>
            <person name="Xu Y."/>
        </authorList>
    </citation>
    <scope>NUCLEOTIDE SEQUENCE [LARGE SCALE GENOMIC DNA]</scope>
    <source>
        <strain evidence="1 2">LBM 19010</strain>
    </source>
</reference>
<name>A0A859DN33_9FIRM</name>
<dbReference type="Proteomes" id="UP000501316">
    <property type="component" value="Chromosome"/>
</dbReference>
<dbReference type="AlphaFoldDB" id="A0A859DN33"/>
<sequence length="392" mass="43566">MSIFSKLFHSRQPPKTAPAVLTGSPAYFTPFSGNAYESDVFRAAVDAIARHGAKLHGSHIIRTADGRQPGDDNLNYLLGTRPNPYMSAYDALYKLITHFYAYNDSFGYIQRGDAGIAALYPLDVSGAQFVTDPTDTMYIKFFFQNGKQYILPYSDIIHLRRHFNRNDLLGDDNSAILPAVRLAQTQSDGIVSGIKQGASLRGILKYNQVLAPEKMKQERDAFTADFLNISNNGGVAVTDSMLDFVPLDQKPYSINKAQMDAAKSKIYEYLGISQKIVDSTYSEQEGTAFYESVIEPLAAQMAQEFTAKIFTPIEQQAGNRILFEGDSMEYASYGTRVTTLKESVPFGLFTVDEARQILNMKPIGGEEGKKRLQTLNVVQADKANQYQGVQKK</sequence>
<proteinExistence type="predicted"/>
<dbReference type="InterPro" id="IPR006944">
    <property type="entry name" value="Phage/GTA_portal"/>
</dbReference>
<gene>
    <name evidence="1" type="ORF">GJQ69_00785</name>
</gene>
<protein>
    <submittedName>
        <fullName evidence="1">Phage portal protein</fullName>
    </submittedName>
</protein>